<reference evidence="2 3" key="1">
    <citation type="journal article" date="2021" name="bioRxiv">
        <title>Chromosome-scale and haplotype-resolved genome assembly of a tetraploid potato cultivar.</title>
        <authorList>
            <person name="Sun H."/>
            <person name="Jiao W.-B."/>
            <person name="Krause K."/>
            <person name="Campoy J.A."/>
            <person name="Goel M."/>
            <person name="Folz-Donahue K."/>
            <person name="Kukat C."/>
            <person name="Huettel B."/>
            <person name="Schneeberger K."/>
        </authorList>
    </citation>
    <scope>NUCLEOTIDE SEQUENCE [LARGE SCALE GENOMIC DNA]</scope>
    <source>
        <strain evidence="2">SolTubOtavaFocal</strain>
        <tissue evidence="2">Leaves</tissue>
    </source>
</reference>
<dbReference type="EMBL" id="JAIVGD010000011">
    <property type="protein sequence ID" value="KAH0768870.1"/>
    <property type="molecule type" value="Genomic_DNA"/>
</dbReference>
<keyword evidence="3" id="KW-1185">Reference proteome</keyword>
<evidence type="ECO:0000256" key="1">
    <source>
        <dbReference type="SAM" id="MobiDB-lite"/>
    </source>
</evidence>
<evidence type="ECO:0000313" key="3">
    <source>
        <dbReference type="Proteomes" id="UP000826656"/>
    </source>
</evidence>
<gene>
    <name evidence="2" type="ORF">KY290_012851</name>
</gene>
<accession>A0ABQ7VM97</accession>
<sequence length="227" mass="24081">MANSRRSRGGSRYGARQHQPRPARIGRGMWASGKRRRPTSDGFSQGLHASPFACTHRSVDVGRGQPASPFSCPKRSVDVARGVPASPFACTHCSVDVGRGLPASPFACAHRSVDVGRGLAASAFACPHRSVDVGRGVPASAAACATLVESLVEAKVCLYLTPCTFGLYMFIMILGRGVPHRPCPVRIAQPTSAVAFPHRPWTARPWSRSRRTSPSRIARGLAASAVG</sequence>
<comment type="caution">
    <text evidence="2">The sequence shown here is derived from an EMBL/GenBank/DDBJ whole genome shotgun (WGS) entry which is preliminary data.</text>
</comment>
<evidence type="ECO:0000313" key="2">
    <source>
        <dbReference type="EMBL" id="KAH0768870.1"/>
    </source>
</evidence>
<organism evidence="2 3">
    <name type="scientific">Solanum tuberosum</name>
    <name type="common">Potato</name>
    <dbReference type="NCBI Taxonomy" id="4113"/>
    <lineage>
        <taxon>Eukaryota</taxon>
        <taxon>Viridiplantae</taxon>
        <taxon>Streptophyta</taxon>
        <taxon>Embryophyta</taxon>
        <taxon>Tracheophyta</taxon>
        <taxon>Spermatophyta</taxon>
        <taxon>Magnoliopsida</taxon>
        <taxon>eudicotyledons</taxon>
        <taxon>Gunneridae</taxon>
        <taxon>Pentapetalae</taxon>
        <taxon>asterids</taxon>
        <taxon>lamiids</taxon>
        <taxon>Solanales</taxon>
        <taxon>Solanaceae</taxon>
        <taxon>Solanoideae</taxon>
        <taxon>Solaneae</taxon>
        <taxon>Solanum</taxon>
    </lineage>
</organism>
<proteinExistence type="predicted"/>
<dbReference type="Proteomes" id="UP000826656">
    <property type="component" value="Unassembled WGS sequence"/>
</dbReference>
<feature type="region of interest" description="Disordered" evidence="1">
    <location>
        <begin position="1"/>
        <end position="48"/>
    </location>
</feature>
<name>A0ABQ7VM97_SOLTU</name>
<protein>
    <submittedName>
        <fullName evidence="2">Uncharacterized protein</fullName>
    </submittedName>
</protein>